<evidence type="ECO:0000256" key="1">
    <source>
        <dbReference type="ARBA" id="ARBA00022679"/>
    </source>
</evidence>
<dbReference type="Proteomes" id="UP000654947">
    <property type="component" value="Unassembled WGS sequence"/>
</dbReference>
<reference evidence="4 5" key="1">
    <citation type="journal article" date="2014" name="Int. J. Syst. Evol. Microbiol.">
        <title>Complete genome sequence of Corynebacterium casei LMG S-19264T (=DSM 44701T), isolated from a smear-ripened cheese.</title>
        <authorList>
            <consortium name="US DOE Joint Genome Institute (JGI-PGF)"/>
            <person name="Walter F."/>
            <person name="Albersmeier A."/>
            <person name="Kalinowski J."/>
            <person name="Ruckert C."/>
        </authorList>
    </citation>
    <scope>NUCLEOTIDE SEQUENCE [LARGE SCALE GENOMIC DNA]</scope>
    <source>
        <strain evidence="4 5">KCTC 19473</strain>
    </source>
</reference>
<name>A0A918XL25_9ACTN</name>
<feature type="region of interest" description="Disordered" evidence="2">
    <location>
        <begin position="175"/>
        <end position="194"/>
    </location>
</feature>
<comment type="caution">
    <text evidence="4">The sequence shown here is derived from an EMBL/GenBank/DDBJ whole genome shotgun (WGS) entry which is preliminary data.</text>
</comment>
<keyword evidence="5" id="KW-1185">Reference proteome</keyword>
<dbReference type="Pfam" id="PF12804">
    <property type="entry name" value="NTP_transf_3"/>
    <property type="match status" value="1"/>
</dbReference>
<accession>A0A918XL25</accession>
<dbReference type="InterPro" id="IPR025877">
    <property type="entry name" value="MobA-like_NTP_Trfase"/>
</dbReference>
<evidence type="ECO:0000313" key="4">
    <source>
        <dbReference type="EMBL" id="GHD36813.1"/>
    </source>
</evidence>
<keyword evidence="1" id="KW-0808">Transferase</keyword>
<dbReference type="PANTHER" id="PTHR19136">
    <property type="entry name" value="MOLYBDENUM COFACTOR GUANYLYLTRANSFERASE"/>
    <property type="match status" value="1"/>
</dbReference>
<organism evidence="4 5">
    <name type="scientific">Nocardiopsis kunsanensis</name>
    <dbReference type="NCBI Taxonomy" id="141693"/>
    <lineage>
        <taxon>Bacteria</taxon>
        <taxon>Bacillati</taxon>
        <taxon>Actinomycetota</taxon>
        <taxon>Actinomycetes</taxon>
        <taxon>Streptosporangiales</taxon>
        <taxon>Nocardiopsidaceae</taxon>
        <taxon>Nocardiopsis</taxon>
    </lineage>
</organism>
<protein>
    <recommendedName>
        <fullName evidence="3">MobA-like NTP transferase domain-containing protein</fullName>
    </recommendedName>
</protein>
<sequence>MYRTEPAPHESVLAAVVLAGGAARRMGGADKPGLVVGGRTLLEGVVSAVRAHRPDTHVVVVGPERPNPRAEYVREDPPGGGPVPALRAGLARVQAPYTALLAADLPHLDAAALAALEGACAPGHGAVHSDSTGHPQWLTGLWHTGALRTALRHYEGASLRGLFGPMEPRLVRSADDRAVTDCDTPEDLERARNR</sequence>
<dbReference type="InterPro" id="IPR029044">
    <property type="entry name" value="Nucleotide-diphossugar_trans"/>
</dbReference>
<evidence type="ECO:0000256" key="2">
    <source>
        <dbReference type="SAM" id="MobiDB-lite"/>
    </source>
</evidence>
<proteinExistence type="predicted"/>
<gene>
    <name evidence="4" type="ORF">GCM10007147_44410</name>
</gene>
<dbReference type="GO" id="GO:0016779">
    <property type="term" value="F:nucleotidyltransferase activity"/>
    <property type="evidence" value="ECO:0007669"/>
    <property type="project" value="TreeGrafter"/>
</dbReference>
<dbReference type="PANTHER" id="PTHR19136:SF81">
    <property type="entry name" value="MOLYBDENUM COFACTOR GUANYLYLTRANSFERASE"/>
    <property type="match status" value="1"/>
</dbReference>
<dbReference type="SUPFAM" id="SSF53448">
    <property type="entry name" value="Nucleotide-diphospho-sugar transferases"/>
    <property type="match status" value="1"/>
</dbReference>
<dbReference type="RefSeq" id="WP_193518677.1">
    <property type="nucleotide sequence ID" value="NZ_BMXL01000042.1"/>
</dbReference>
<evidence type="ECO:0000313" key="5">
    <source>
        <dbReference type="Proteomes" id="UP000654947"/>
    </source>
</evidence>
<dbReference type="AlphaFoldDB" id="A0A918XL25"/>
<feature type="domain" description="MobA-like NTP transferase" evidence="3">
    <location>
        <begin position="15"/>
        <end position="163"/>
    </location>
</feature>
<dbReference type="EMBL" id="BMXL01000042">
    <property type="protein sequence ID" value="GHD36813.1"/>
    <property type="molecule type" value="Genomic_DNA"/>
</dbReference>
<dbReference type="Gene3D" id="3.90.550.10">
    <property type="entry name" value="Spore Coat Polysaccharide Biosynthesis Protein SpsA, Chain A"/>
    <property type="match status" value="1"/>
</dbReference>
<evidence type="ECO:0000259" key="3">
    <source>
        <dbReference type="Pfam" id="PF12804"/>
    </source>
</evidence>